<reference evidence="5 6" key="1">
    <citation type="submission" date="2012-05" db="EMBL/GenBank/DDBJ databases">
        <authorList>
            <person name="Weinstock G."/>
            <person name="Sodergren E."/>
            <person name="Lobos E.A."/>
            <person name="Fulton L."/>
            <person name="Fulton R."/>
            <person name="Courtney L."/>
            <person name="Fronick C."/>
            <person name="O'Laughlin M."/>
            <person name="Godfrey J."/>
            <person name="Wilson R.M."/>
            <person name="Miner T."/>
            <person name="Farmer C."/>
            <person name="Delehaunty K."/>
            <person name="Cordes M."/>
            <person name="Minx P."/>
            <person name="Tomlinson C."/>
            <person name="Chen J."/>
            <person name="Wollam A."/>
            <person name="Pepin K.H."/>
            <person name="Bhonagiri V."/>
            <person name="Zhang X."/>
            <person name="Suruliraj S."/>
            <person name="Warren W."/>
            <person name="Mitreva M."/>
            <person name="Mardis E.R."/>
            <person name="Wilson R.K."/>
        </authorList>
    </citation>
    <scope>NUCLEOTIDE SEQUENCE [LARGE SCALE GENOMIC DNA]</scope>
    <source>
        <strain evidence="5 6">DSM 1785</strain>
    </source>
</reference>
<evidence type="ECO:0000259" key="3">
    <source>
        <dbReference type="Pfam" id="PF06725"/>
    </source>
</evidence>
<protein>
    <submittedName>
        <fullName evidence="5">3D domain protein</fullName>
    </submittedName>
</protein>
<dbReference type="SUPFAM" id="SSF50685">
    <property type="entry name" value="Barwin-like endoglucanases"/>
    <property type="match status" value="1"/>
</dbReference>
<dbReference type="AlphaFoldDB" id="L1QBP9"/>
<evidence type="ECO:0000313" key="6">
    <source>
        <dbReference type="Proteomes" id="UP000010420"/>
    </source>
</evidence>
<dbReference type="GO" id="GO:0004553">
    <property type="term" value="F:hydrolase activity, hydrolyzing O-glycosyl compounds"/>
    <property type="evidence" value="ECO:0007669"/>
    <property type="project" value="InterPro"/>
</dbReference>
<dbReference type="Gene3D" id="2.40.40.10">
    <property type="entry name" value="RlpA-like domain"/>
    <property type="match status" value="1"/>
</dbReference>
<dbReference type="GO" id="GO:0009254">
    <property type="term" value="P:peptidoglycan turnover"/>
    <property type="evidence" value="ECO:0007669"/>
    <property type="project" value="InterPro"/>
</dbReference>
<dbReference type="Gene3D" id="6.10.250.3150">
    <property type="match status" value="1"/>
</dbReference>
<sequence length="279" mass="30479">MYKSNMSSNIILSILTSTSLSDFVSRVQSISRLVTVDKEILTDINEKKDKLNDSIERLNSKEQDLRNLKLSIENDLEKITEIQKSQEEALEELNSQKDSVAAIIEENENQLISHSLSIINSSTSTSELQNAIDTLNLLLPQLSSSNVISKANDAIYNANLKIEELNTIVVDKPVIGENMGTSKKTFTMEATAYTGGGITAMGLPVVRDPNGLSTIAVDKSIIPLGSKVYVSGYGVAIASDTGGAIKGNIIDVYLNTYEECVQWGRRTVTVDILAYPGEW</sequence>
<name>L1QBP9_9CLOT</name>
<feature type="domain" description="Peptidoglycan hydrolase PcsB coiled-coil" evidence="4">
    <location>
        <begin position="1"/>
        <end position="53"/>
    </location>
</feature>
<dbReference type="OrthoDB" id="9798935at2"/>
<dbReference type="PATRIC" id="fig|545697.3.peg.2453"/>
<dbReference type="GO" id="GO:0019867">
    <property type="term" value="C:outer membrane"/>
    <property type="evidence" value="ECO:0007669"/>
    <property type="project" value="InterPro"/>
</dbReference>
<proteinExistence type="predicted"/>
<dbReference type="InterPro" id="IPR051933">
    <property type="entry name" value="Resuscitation_pf_RpfB"/>
</dbReference>
<dbReference type="eggNOG" id="COG3584">
    <property type="taxonomic scope" value="Bacteria"/>
</dbReference>
<keyword evidence="6" id="KW-1185">Reference proteome</keyword>
<feature type="domain" description="3D" evidence="3">
    <location>
        <begin position="213"/>
        <end position="273"/>
    </location>
</feature>
<dbReference type="HOGENOM" id="CLU_055076_0_0_9"/>
<evidence type="ECO:0000256" key="2">
    <source>
        <dbReference type="SAM" id="Coils"/>
    </source>
</evidence>
<organism evidence="5 6">
    <name type="scientific">Clostridium celatum DSM 1785</name>
    <dbReference type="NCBI Taxonomy" id="545697"/>
    <lineage>
        <taxon>Bacteria</taxon>
        <taxon>Bacillati</taxon>
        <taxon>Bacillota</taxon>
        <taxon>Clostridia</taxon>
        <taxon>Eubacteriales</taxon>
        <taxon>Clostridiaceae</taxon>
        <taxon>Clostridium</taxon>
    </lineage>
</organism>
<comment type="caution">
    <text evidence="5">The sequence shown here is derived from an EMBL/GenBank/DDBJ whole genome shotgun (WGS) entry which is preliminary data.</text>
</comment>
<gene>
    <name evidence="5" type="ORF">HMPREF0216_02492</name>
</gene>
<keyword evidence="2" id="KW-0175">Coiled coil</keyword>
<evidence type="ECO:0000313" key="5">
    <source>
        <dbReference type="EMBL" id="EKY25393.1"/>
    </source>
</evidence>
<accession>L1QBP9</accession>
<dbReference type="CDD" id="cd22786">
    <property type="entry name" value="DPBB_YuiC-like"/>
    <property type="match status" value="1"/>
</dbReference>
<keyword evidence="1" id="KW-0732">Signal</keyword>
<dbReference type="Pfam" id="PF06725">
    <property type="entry name" value="3D"/>
    <property type="match status" value="1"/>
</dbReference>
<dbReference type="EMBL" id="AMEZ01000070">
    <property type="protein sequence ID" value="EKY25393.1"/>
    <property type="molecule type" value="Genomic_DNA"/>
</dbReference>
<dbReference type="InterPro" id="IPR036908">
    <property type="entry name" value="RlpA-like_sf"/>
</dbReference>
<dbReference type="InterPro" id="IPR057309">
    <property type="entry name" value="PcsB_CC"/>
</dbReference>
<evidence type="ECO:0000259" key="4">
    <source>
        <dbReference type="Pfam" id="PF24568"/>
    </source>
</evidence>
<dbReference type="PANTHER" id="PTHR39160">
    <property type="entry name" value="CELL WALL-BINDING PROTEIN YOCH"/>
    <property type="match status" value="1"/>
</dbReference>
<dbReference type="STRING" id="545697.HMPREF0216_02492"/>
<dbReference type="PANTHER" id="PTHR39160:SF4">
    <property type="entry name" value="RESUSCITATION-PROMOTING FACTOR RPFB"/>
    <property type="match status" value="1"/>
</dbReference>
<dbReference type="Pfam" id="PF24568">
    <property type="entry name" value="CC_PcsB"/>
    <property type="match status" value="1"/>
</dbReference>
<feature type="coiled-coil region" evidence="2">
    <location>
        <begin position="41"/>
        <end position="110"/>
    </location>
</feature>
<dbReference type="InterPro" id="IPR010611">
    <property type="entry name" value="3D_dom"/>
</dbReference>
<dbReference type="Proteomes" id="UP000010420">
    <property type="component" value="Unassembled WGS sequence"/>
</dbReference>
<evidence type="ECO:0000256" key="1">
    <source>
        <dbReference type="ARBA" id="ARBA00022729"/>
    </source>
</evidence>